<name>A0ABQ8ICK2_9ROSI</name>
<keyword evidence="4 5" id="KW-0472">Membrane</keyword>
<evidence type="ECO:0000313" key="7">
    <source>
        <dbReference type="EMBL" id="KAH7574139.1"/>
    </source>
</evidence>
<dbReference type="Proteomes" id="UP000827721">
    <property type="component" value="Unassembled WGS sequence"/>
</dbReference>
<evidence type="ECO:0000259" key="6">
    <source>
        <dbReference type="Pfam" id="PF03151"/>
    </source>
</evidence>
<feature type="transmembrane region" description="Helical" evidence="5">
    <location>
        <begin position="84"/>
        <end position="102"/>
    </location>
</feature>
<dbReference type="EMBL" id="JAFEMO010000003">
    <property type="protein sequence ID" value="KAH7574139.1"/>
    <property type="molecule type" value="Genomic_DNA"/>
</dbReference>
<keyword evidence="2 5" id="KW-0812">Transmembrane</keyword>
<comment type="caution">
    <text evidence="7">The sequence shown here is derived from an EMBL/GenBank/DDBJ whole genome shotgun (WGS) entry which is preliminary data.</text>
</comment>
<accession>A0ABQ8ICK2</accession>
<evidence type="ECO:0000256" key="5">
    <source>
        <dbReference type="SAM" id="Phobius"/>
    </source>
</evidence>
<feature type="transmembrane region" description="Helical" evidence="5">
    <location>
        <begin position="142"/>
        <end position="159"/>
    </location>
</feature>
<feature type="transmembrane region" description="Helical" evidence="5">
    <location>
        <begin position="231"/>
        <end position="255"/>
    </location>
</feature>
<feature type="transmembrane region" description="Helical" evidence="5">
    <location>
        <begin position="47"/>
        <end position="72"/>
    </location>
</feature>
<reference evidence="7 8" key="1">
    <citation type="submission" date="2021-02" db="EMBL/GenBank/DDBJ databases">
        <title>Plant Genome Project.</title>
        <authorList>
            <person name="Zhang R.-G."/>
        </authorList>
    </citation>
    <scope>NUCLEOTIDE SEQUENCE [LARGE SCALE GENOMIC DNA]</scope>
    <source>
        <tissue evidence="7">Leaves</tissue>
    </source>
</reference>
<sequence length="483" mass="54127">MGKGGSLSDGVLKKILLSYTYVGIWIFLSFTVIVYNKYILDKKMYNWPFPISLTMIHMSFCATLAFLVIKVFKFVEPVTMSRELYFSSVVPIGALYSLSLWLSNSAYIYLSVSFIQMLKALMPVAVYSIGVLFKKEGFKSDTMINMLSISFGVAIAAYGEARFDTWGVMLQLGAVAFEATRLVMIQILLTSKGITLNPITSLYYVAPCCFVFLLVPWFFVELPILRESSSFHFDFVIFGTNSLCAFALNLAVFLLVGKTSALTMNVAGVVKDWLLIAFSWSVIKDTVTPINLFGYGLAFLGVGYYNHSKLQALKAKEAQKKIGQGDEETGKRNGRTKRDLELGLKKLKVLVFFCSLWMDAFWVSVICCSRGGNLGLGEENCEANILLKALENMHYPLNVEMPVELQELKDLEIHSILECASSYVYLCPSCDNDCSSLSLYVSLMDIGEFDTAANFSYMLFRVGIFERTSFHHLELCKPVVCSQ</sequence>
<feature type="domain" description="Sugar phosphate transporter" evidence="6">
    <location>
        <begin position="20"/>
        <end position="306"/>
    </location>
</feature>
<keyword evidence="3 5" id="KW-1133">Transmembrane helix</keyword>
<feature type="transmembrane region" description="Helical" evidence="5">
    <location>
        <begin position="16"/>
        <end position="35"/>
    </location>
</feature>
<protein>
    <recommendedName>
        <fullName evidence="6">Sugar phosphate transporter domain-containing protein</fullName>
    </recommendedName>
</protein>
<evidence type="ECO:0000256" key="3">
    <source>
        <dbReference type="ARBA" id="ARBA00022989"/>
    </source>
</evidence>
<dbReference type="PANTHER" id="PTHR11132">
    <property type="entry name" value="SOLUTE CARRIER FAMILY 35"/>
    <property type="match status" value="1"/>
</dbReference>
<feature type="transmembrane region" description="Helical" evidence="5">
    <location>
        <begin position="201"/>
        <end position="219"/>
    </location>
</feature>
<comment type="subcellular location">
    <subcellularLocation>
        <location evidence="1">Membrane</location>
        <topology evidence="1">Multi-pass membrane protein</topology>
    </subcellularLocation>
</comment>
<organism evidence="7 8">
    <name type="scientific">Xanthoceras sorbifolium</name>
    <dbReference type="NCBI Taxonomy" id="99658"/>
    <lineage>
        <taxon>Eukaryota</taxon>
        <taxon>Viridiplantae</taxon>
        <taxon>Streptophyta</taxon>
        <taxon>Embryophyta</taxon>
        <taxon>Tracheophyta</taxon>
        <taxon>Spermatophyta</taxon>
        <taxon>Magnoliopsida</taxon>
        <taxon>eudicotyledons</taxon>
        <taxon>Gunneridae</taxon>
        <taxon>Pentapetalae</taxon>
        <taxon>rosids</taxon>
        <taxon>malvids</taxon>
        <taxon>Sapindales</taxon>
        <taxon>Sapindaceae</taxon>
        <taxon>Xanthoceroideae</taxon>
        <taxon>Xanthoceras</taxon>
    </lineage>
</organism>
<evidence type="ECO:0000256" key="4">
    <source>
        <dbReference type="ARBA" id="ARBA00023136"/>
    </source>
</evidence>
<evidence type="ECO:0000256" key="2">
    <source>
        <dbReference type="ARBA" id="ARBA00022692"/>
    </source>
</evidence>
<proteinExistence type="predicted"/>
<evidence type="ECO:0000313" key="8">
    <source>
        <dbReference type="Proteomes" id="UP000827721"/>
    </source>
</evidence>
<dbReference type="InterPro" id="IPR004853">
    <property type="entry name" value="Sugar_P_trans_dom"/>
</dbReference>
<keyword evidence="8" id="KW-1185">Reference proteome</keyword>
<evidence type="ECO:0000256" key="1">
    <source>
        <dbReference type="ARBA" id="ARBA00004141"/>
    </source>
</evidence>
<feature type="transmembrane region" description="Helical" evidence="5">
    <location>
        <begin position="108"/>
        <end position="130"/>
    </location>
</feature>
<feature type="transmembrane region" description="Helical" evidence="5">
    <location>
        <begin position="289"/>
        <end position="306"/>
    </location>
</feature>
<feature type="transmembrane region" description="Helical" evidence="5">
    <location>
        <begin position="262"/>
        <end position="283"/>
    </location>
</feature>
<dbReference type="Pfam" id="PF03151">
    <property type="entry name" value="TPT"/>
    <property type="match status" value="1"/>
</dbReference>
<gene>
    <name evidence="7" type="ORF">JRO89_XS03G0257300</name>
</gene>
<dbReference type="InterPro" id="IPR050186">
    <property type="entry name" value="TPT_transporter"/>
</dbReference>